<dbReference type="OrthoDB" id="9776731at2"/>
<evidence type="ECO:0000313" key="5">
    <source>
        <dbReference type="EMBL" id="RIJ45821.1"/>
    </source>
</evidence>
<feature type="binding site" evidence="2">
    <location>
        <position position="133"/>
    </location>
    <ligand>
        <name>Mn(2+)</name>
        <dbReference type="ChEBI" id="CHEBI:29035"/>
        <label>2</label>
    </ligand>
</feature>
<dbReference type="FunFam" id="3.30.70.360:FF:000001">
    <property type="entry name" value="N-acetyldiaminopimelate deacetylase"/>
    <property type="match status" value="1"/>
</dbReference>
<dbReference type="PANTHER" id="PTHR11014:SF63">
    <property type="entry name" value="METALLOPEPTIDASE, PUTATIVE (AFU_ORTHOLOGUE AFUA_6G09600)-RELATED"/>
    <property type="match status" value="1"/>
</dbReference>
<feature type="binding site" evidence="2">
    <location>
        <position position="131"/>
    </location>
    <ligand>
        <name>Mn(2+)</name>
        <dbReference type="ChEBI" id="CHEBI:29035"/>
        <label>2</label>
    </ligand>
</feature>
<feature type="signal peptide" evidence="3">
    <location>
        <begin position="1"/>
        <end position="20"/>
    </location>
</feature>
<dbReference type="RefSeq" id="WP_119439995.1">
    <property type="nucleotide sequence ID" value="NZ_QWGR01000019.1"/>
</dbReference>
<dbReference type="NCBIfam" id="TIGR01891">
    <property type="entry name" value="amidohydrolases"/>
    <property type="match status" value="1"/>
</dbReference>
<reference evidence="5 6" key="1">
    <citation type="submission" date="2018-08" db="EMBL/GenBank/DDBJ databases">
        <title>Pallidiluteibacterium maritimus gen. nov., sp. nov., isolated from coastal sediment.</title>
        <authorList>
            <person name="Zhou L.Y."/>
        </authorList>
    </citation>
    <scope>NUCLEOTIDE SEQUENCE [LARGE SCALE GENOMIC DNA]</scope>
    <source>
        <strain evidence="5 6">XSD2</strain>
    </source>
</reference>
<dbReference type="SUPFAM" id="SSF53187">
    <property type="entry name" value="Zn-dependent exopeptidases"/>
    <property type="match status" value="1"/>
</dbReference>
<evidence type="ECO:0000259" key="4">
    <source>
        <dbReference type="Pfam" id="PF07687"/>
    </source>
</evidence>
<dbReference type="InterPro" id="IPR036264">
    <property type="entry name" value="Bact_exopeptidase_dim_dom"/>
</dbReference>
<dbReference type="Pfam" id="PF07687">
    <property type="entry name" value="M20_dimer"/>
    <property type="match status" value="1"/>
</dbReference>
<keyword evidence="2" id="KW-0464">Manganese</keyword>
<comment type="cofactor">
    <cofactor evidence="2">
        <name>Mn(2+)</name>
        <dbReference type="ChEBI" id="CHEBI:29035"/>
    </cofactor>
    <text evidence="2">The Mn(2+) ion enhances activity.</text>
</comment>
<dbReference type="AlphaFoldDB" id="A0A399STU9"/>
<feature type="binding site" evidence="2">
    <location>
        <position position="194"/>
    </location>
    <ligand>
        <name>Mn(2+)</name>
        <dbReference type="ChEBI" id="CHEBI:29035"/>
        <label>2</label>
    </ligand>
</feature>
<keyword evidence="6" id="KW-1185">Reference proteome</keyword>
<dbReference type="EMBL" id="QWGR01000019">
    <property type="protein sequence ID" value="RIJ45821.1"/>
    <property type="molecule type" value="Genomic_DNA"/>
</dbReference>
<sequence>MKIVLFILSICLSISGIAQNSISKKVKTAAEQQSVYALELCKHLHQNPELSFQEFETAKRMQAELKAIGFEVTPNFGGNSVVGVLRNGEGPTVFLRTDMDALPVKEATGLPFASTKTADLNGDEVSVMHACGHDIHMSTWTGTLRTLVQLKDEWSGTLVVIAQQAEEYSGGAGNAIDAGLFTTFPKPDYALAYHINPELKTGQIGLRGGPVFAGVKTAEITVYGVGGHGAYPQKCIDPIVIASRIVTDLQTIVSRELSPTEPAVVTVGSIHGGTRPNIIPNEVKLELTLRYFSDETIAKIIASIKRISNAAASMAGMPDDKLPLVHVLPVETPPVINNAALSEKVKHFASDVIGAENIVETQPEMVGEDFGKYGRTPENIPICLIWLGSTSPELMKQLEAEGRRPSPLHSPTLAPDYENTIRTGIEVMTSNVIGLLKK</sequence>
<dbReference type="PIRSF" id="PIRSF005962">
    <property type="entry name" value="Pept_M20D_amidohydro"/>
    <property type="match status" value="1"/>
</dbReference>
<dbReference type="Proteomes" id="UP000265926">
    <property type="component" value="Unassembled WGS sequence"/>
</dbReference>
<evidence type="ECO:0000256" key="1">
    <source>
        <dbReference type="ARBA" id="ARBA00022801"/>
    </source>
</evidence>
<gene>
    <name evidence="5" type="ORF">D1614_21165</name>
</gene>
<evidence type="ECO:0000256" key="3">
    <source>
        <dbReference type="SAM" id="SignalP"/>
    </source>
</evidence>
<accession>A0A399STU9</accession>
<dbReference type="GO" id="GO:0050118">
    <property type="term" value="F:N-acetyldiaminopimelate deacetylase activity"/>
    <property type="evidence" value="ECO:0007669"/>
    <property type="project" value="UniProtKB-ARBA"/>
</dbReference>
<feature type="domain" description="Peptidase M20 dimerisation" evidence="4">
    <location>
        <begin position="214"/>
        <end position="311"/>
    </location>
</feature>
<dbReference type="InterPro" id="IPR017439">
    <property type="entry name" value="Amidohydrolase"/>
</dbReference>
<organism evidence="5 6">
    <name type="scientific">Maribellus luteus</name>
    <dbReference type="NCBI Taxonomy" id="2305463"/>
    <lineage>
        <taxon>Bacteria</taxon>
        <taxon>Pseudomonadati</taxon>
        <taxon>Bacteroidota</taxon>
        <taxon>Bacteroidia</taxon>
        <taxon>Marinilabiliales</taxon>
        <taxon>Prolixibacteraceae</taxon>
        <taxon>Maribellus</taxon>
    </lineage>
</organism>
<dbReference type="InterPro" id="IPR011650">
    <property type="entry name" value="Peptidase_M20_dimer"/>
</dbReference>
<evidence type="ECO:0000313" key="6">
    <source>
        <dbReference type="Proteomes" id="UP000265926"/>
    </source>
</evidence>
<dbReference type="Pfam" id="PF01546">
    <property type="entry name" value="Peptidase_M20"/>
    <property type="match status" value="1"/>
</dbReference>
<dbReference type="GO" id="GO:0019877">
    <property type="term" value="P:diaminopimelate biosynthetic process"/>
    <property type="evidence" value="ECO:0007669"/>
    <property type="project" value="UniProtKB-ARBA"/>
</dbReference>
<name>A0A399STU9_9BACT</name>
<protein>
    <submittedName>
        <fullName evidence="5">Amidohydrolase</fullName>
    </submittedName>
</protein>
<feature type="binding site" evidence="2">
    <location>
        <position position="167"/>
    </location>
    <ligand>
        <name>Mn(2+)</name>
        <dbReference type="ChEBI" id="CHEBI:29035"/>
        <label>2</label>
    </ligand>
</feature>
<dbReference type="Gene3D" id="3.30.70.360">
    <property type="match status" value="1"/>
</dbReference>
<feature type="binding site" evidence="2">
    <location>
        <position position="409"/>
    </location>
    <ligand>
        <name>Mn(2+)</name>
        <dbReference type="ChEBI" id="CHEBI:29035"/>
        <label>2</label>
    </ligand>
</feature>
<dbReference type="PANTHER" id="PTHR11014">
    <property type="entry name" value="PEPTIDASE M20 FAMILY MEMBER"/>
    <property type="match status" value="1"/>
</dbReference>
<keyword evidence="3" id="KW-0732">Signal</keyword>
<dbReference type="GO" id="GO:0046872">
    <property type="term" value="F:metal ion binding"/>
    <property type="evidence" value="ECO:0007669"/>
    <property type="project" value="UniProtKB-KW"/>
</dbReference>
<feature type="chain" id="PRO_5017344019" evidence="3">
    <location>
        <begin position="21"/>
        <end position="438"/>
    </location>
</feature>
<dbReference type="SUPFAM" id="SSF55031">
    <property type="entry name" value="Bacterial exopeptidase dimerisation domain"/>
    <property type="match status" value="1"/>
</dbReference>
<keyword evidence="2" id="KW-0479">Metal-binding</keyword>
<keyword evidence="1 5" id="KW-0378">Hydrolase</keyword>
<comment type="caution">
    <text evidence="5">The sequence shown here is derived from an EMBL/GenBank/DDBJ whole genome shotgun (WGS) entry which is preliminary data.</text>
</comment>
<dbReference type="Gene3D" id="3.40.630.10">
    <property type="entry name" value="Zn peptidases"/>
    <property type="match status" value="1"/>
</dbReference>
<dbReference type="InterPro" id="IPR002933">
    <property type="entry name" value="Peptidase_M20"/>
</dbReference>
<proteinExistence type="predicted"/>
<evidence type="ECO:0000256" key="2">
    <source>
        <dbReference type="PIRSR" id="PIRSR005962-1"/>
    </source>
</evidence>